<accession>A0A120I985</accession>
<dbReference type="InterPro" id="IPR037274">
    <property type="entry name" value="Znf_CHY_sf"/>
</dbReference>
<proteinExistence type="predicted"/>
<evidence type="ECO:0000259" key="4">
    <source>
        <dbReference type="PROSITE" id="PS51266"/>
    </source>
</evidence>
<dbReference type="InterPro" id="IPR052604">
    <property type="entry name" value="Mito_Tim_assembly_helper"/>
</dbReference>
<dbReference type="EMBL" id="CP014160">
    <property type="protein sequence ID" value="AMB94119.1"/>
    <property type="molecule type" value="Genomic_DNA"/>
</dbReference>
<dbReference type="PANTHER" id="PTHR28082:SF1">
    <property type="entry name" value="HELPER OF TIM PROTEIN 13"/>
    <property type="match status" value="1"/>
</dbReference>
<dbReference type="GeneID" id="92903379"/>
<dbReference type="GO" id="GO:0045041">
    <property type="term" value="P:protein import into mitochondrial intermembrane space"/>
    <property type="evidence" value="ECO:0007669"/>
    <property type="project" value="TreeGrafter"/>
</dbReference>
<dbReference type="InterPro" id="IPR016694">
    <property type="entry name" value="UCP017292"/>
</dbReference>
<dbReference type="PANTHER" id="PTHR28082">
    <property type="entry name" value="ZINC FINGER PROTEIN"/>
    <property type="match status" value="1"/>
</dbReference>
<evidence type="ECO:0000313" key="6">
    <source>
        <dbReference type="EMBL" id="PKZ22209.1"/>
    </source>
</evidence>
<evidence type="ECO:0000313" key="7">
    <source>
        <dbReference type="Proteomes" id="UP000069912"/>
    </source>
</evidence>
<evidence type="ECO:0000313" key="8">
    <source>
        <dbReference type="Proteomes" id="UP000234239"/>
    </source>
</evidence>
<dbReference type="PROSITE" id="PS51266">
    <property type="entry name" value="ZF_CHY"/>
    <property type="match status" value="1"/>
</dbReference>
<evidence type="ECO:0000313" key="5">
    <source>
        <dbReference type="EMBL" id="AMB94119.1"/>
    </source>
</evidence>
<evidence type="ECO:0000256" key="1">
    <source>
        <dbReference type="ARBA" id="ARBA00022723"/>
    </source>
</evidence>
<dbReference type="KEGG" id="asan:AWM72_04770"/>
<evidence type="ECO:0000256" key="3">
    <source>
        <dbReference type="ARBA" id="ARBA00022833"/>
    </source>
</evidence>
<dbReference type="Proteomes" id="UP000069912">
    <property type="component" value="Chromosome"/>
</dbReference>
<reference evidence="7" key="2">
    <citation type="submission" date="2016-01" db="EMBL/GenBank/DDBJ databases">
        <title>Six Aerococcus type strain genome sequencing and assembly using PacBio and Illumina Hiseq.</title>
        <authorList>
            <person name="Carkaci D."/>
            <person name="Dargis R."/>
            <person name="Nielsen X.C."/>
            <person name="Skovgaard O."/>
            <person name="Fuursted K."/>
            <person name="Christensen J.J."/>
        </authorList>
    </citation>
    <scope>NUCLEOTIDE SEQUENCE [LARGE SCALE GENOMIC DNA]</scope>
    <source>
        <strain evidence="7">CCUG43001</strain>
    </source>
</reference>
<feature type="domain" description="CHY-type" evidence="4">
    <location>
        <begin position="11"/>
        <end position="89"/>
    </location>
</feature>
<keyword evidence="3" id="KW-0862">Zinc</keyword>
<keyword evidence="1" id="KW-0479">Metal-binding</keyword>
<reference evidence="6 8" key="3">
    <citation type="submission" date="2017-12" db="EMBL/GenBank/DDBJ databases">
        <title>Phylogenetic diversity of female urinary microbiome.</title>
        <authorList>
            <person name="Thomas-White K."/>
            <person name="Wolfe A.J."/>
        </authorList>
    </citation>
    <scope>NUCLEOTIDE SEQUENCE [LARGE SCALE GENOMIC DNA]</scope>
    <source>
        <strain evidence="6 8">UMB0139</strain>
    </source>
</reference>
<protein>
    <recommendedName>
        <fullName evidence="4">CHY-type domain-containing protein</fullName>
    </recommendedName>
</protein>
<dbReference type="InterPro" id="IPR008913">
    <property type="entry name" value="Znf_CHY"/>
</dbReference>
<keyword evidence="2" id="KW-0863">Zinc-finger</keyword>
<dbReference type="SUPFAM" id="SSF161219">
    <property type="entry name" value="CHY zinc finger-like"/>
    <property type="match status" value="1"/>
</dbReference>
<dbReference type="Pfam" id="PF05495">
    <property type="entry name" value="zf-CHY"/>
    <property type="match status" value="1"/>
</dbReference>
<dbReference type="GO" id="GO:0008270">
    <property type="term" value="F:zinc ion binding"/>
    <property type="evidence" value="ECO:0007669"/>
    <property type="project" value="UniProtKB-KW"/>
</dbReference>
<gene>
    <name evidence="5" type="ORF">AWM72_04770</name>
    <name evidence="6" type="ORF">CYJ28_03585</name>
</gene>
<organism evidence="5 7">
    <name type="scientific">Aerococcus sanguinicola</name>
    <dbReference type="NCBI Taxonomy" id="119206"/>
    <lineage>
        <taxon>Bacteria</taxon>
        <taxon>Bacillati</taxon>
        <taxon>Bacillota</taxon>
        <taxon>Bacilli</taxon>
        <taxon>Lactobacillales</taxon>
        <taxon>Aerococcaceae</taxon>
        <taxon>Aerococcus</taxon>
    </lineage>
</organism>
<dbReference type="Proteomes" id="UP000234239">
    <property type="component" value="Unassembled WGS sequence"/>
</dbReference>
<dbReference type="PIRSF" id="PIRSF017292">
    <property type="entry name" value="UCP017292_Znf_CHY"/>
    <property type="match status" value="1"/>
</dbReference>
<dbReference type="AlphaFoldDB" id="A0A120I985"/>
<keyword evidence="7" id="KW-1185">Reference proteome</keyword>
<sequence>MQEAREIRGLDLDREGRCRHYHLPVDVLALYCATCQAYYACYQCHAALADHDFTLIQKDQKGALLCGVCRTSFDQETYRALGHCPRCQAAFNPACQRHAGLYFASEKEKNHNGGVRFNER</sequence>
<dbReference type="RefSeq" id="WP_067974046.1">
    <property type="nucleotide sequence ID" value="NZ_CAJHKM010000001.1"/>
</dbReference>
<evidence type="ECO:0000256" key="2">
    <source>
        <dbReference type="ARBA" id="ARBA00022771"/>
    </source>
</evidence>
<reference evidence="5 7" key="1">
    <citation type="journal article" date="2016" name="Genome Announc.">
        <title>Complete Genome Sequences of Aerococcus christensenii CCUG 28831T, Aerococcus sanguinicola CCUG 43001T, Aerococcus urinae CCUG 36881T, Aerococcus urinaeequi CCUG 28094T, Aerococcus urinaehominis CCUG 42038 BT, and Aerococcus viridans CCUG 4311T.</title>
        <authorList>
            <person name="Carkaci D."/>
            <person name="Dargis R."/>
            <person name="Nielsen X.C."/>
            <person name="Skovgaard O."/>
            <person name="Fuursted K."/>
            <person name="Christensen J.J."/>
        </authorList>
    </citation>
    <scope>NUCLEOTIDE SEQUENCE [LARGE SCALE GENOMIC DNA]</scope>
    <source>
        <strain evidence="5 7">CCUG43001</strain>
    </source>
</reference>
<name>A0A120I985_9LACT</name>
<dbReference type="EMBL" id="PKGY01000002">
    <property type="protein sequence ID" value="PKZ22209.1"/>
    <property type="molecule type" value="Genomic_DNA"/>
</dbReference>
<dbReference type="OrthoDB" id="882119at2"/>